<keyword evidence="4" id="KW-0187">Copper transport</keyword>
<dbReference type="EMBL" id="MRZV01000046">
    <property type="protein sequence ID" value="PIK60848.1"/>
    <property type="molecule type" value="Genomic_DNA"/>
</dbReference>
<keyword evidence="4" id="KW-0406">Ion transport</keyword>
<dbReference type="GO" id="GO:0005375">
    <property type="term" value="F:copper ion transmembrane transporter activity"/>
    <property type="evidence" value="ECO:0007669"/>
    <property type="project" value="UniProtKB-UniRule"/>
</dbReference>
<feature type="transmembrane region" description="Helical" evidence="4">
    <location>
        <begin position="45"/>
        <end position="66"/>
    </location>
</feature>
<dbReference type="STRING" id="307972.A0A2G8LKQ8"/>
<sequence>MFPCMDVFKKPFMIRLCLCLIIQDMMYFTFDVETTILIKAWKVETIAGLIGSCIVVFFIAFLFEWIKVLRSKLEASLIADLQEEETTTESTETSHILEKDDDSLPLLHPGHALQTVLHVLQLAVAYALMLIVMTYNGWLTMSVLLGAGFGYYFFGWMSRANYTTRNKKK</sequence>
<evidence type="ECO:0000256" key="4">
    <source>
        <dbReference type="RuleBase" id="RU367022"/>
    </source>
</evidence>
<gene>
    <name evidence="5" type="ORF">BSL78_02248</name>
</gene>
<name>A0A2G8LKQ8_STIJA</name>
<feature type="transmembrane region" description="Helical" evidence="4">
    <location>
        <begin position="138"/>
        <end position="158"/>
    </location>
</feature>
<evidence type="ECO:0000313" key="5">
    <source>
        <dbReference type="EMBL" id="PIK60848.1"/>
    </source>
</evidence>
<evidence type="ECO:0000256" key="1">
    <source>
        <dbReference type="ARBA" id="ARBA00022692"/>
    </source>
</evidence>
<comment type="caution">
    <text evidence="4">Lacks conserved residue(s) required for the propagation of feature annotation.</text>
</comment>
<dbReference type="GO" id="GO:0016020">
    <property type="term" value="C:membrane"/>
    <property type="evidence" value="ECO:0007669"/>
    <property type="project" value="UniProtKB-SubCell"/>
</dbReference>
<comment type="caution">
    <text evidence="5">The sequence shown here is derived from an EMBL/GenBank/DDBJ whole genome shotgun (WGS) entry which is preliminary data.</text>
</comment>
<feature type="transmembrane region" description="Helical" evidence="4">
    <location>
        <begin position="112"/>
        <end position="132"/>
    </location>
</feature>
<dbReference type="PANTHER" id="PTHR12483">
    <property type="entry name" value="SOLUTE CARRIER FAMILY 31 COPPER TRANSPORTERS"/>
    <property type="match status" value="1"/>
</dbReference>
<dbReference type="AlphaFoldDB" id="A0A2G8LKQ8"/>
<evidence type="ECO:0000313" key="6">
    <source>
        <dbReference type="Proteomes" id="UP000230750"/>
    </source>
</evidence>
<evidence type="ECO:0000256" key="3">
    <source>
        <dbReference type="ARBA" id="ARBA00023136"/>
    </source>
</evidence>
<feature type="transmembrane region" description="Helical" evidence="4">
    <location>
        <begin position="12"/>
        <end position="30"/>
    </location>
</feature>
<proteinExistence type="inferred from homology"/>
<keyword evidence="4" id="KW-0813">Transport</keyword>
<comment type="similarity">
    <text evidence="4">Belongs to the copper transporter (Ctr) (TC 1.A.56) family. SLC31A subfamily.</text>
</comment>
<dbReference type="InterPro" id="IPR007274">
    <property type="entry name" value="Cop_transporter"/>
</dbReference>
<comment type="subcellular location">
    <subcellularLocation>
        <location evidence="4">Membrane</location>
        <topology evidence="4">Multi-pass membrane protein</topology>
    </subcellularLocation>
</comment>
<dbReference type="PANTHER" id="PTHR12483:SF115">
    <property type="entry name" value="COPPER TRANSPORT PROTEIN"/>
    <property type="match status" value="1"/>
</dbReference>
<organism evidence="5 6">
    <name type="scientific">Stichopus japonicus</name>
    <name type="common">Sea cucumber</name>
    <dbReference type="NCBI Taxonomy" id="307972"/>
    <lineage>
        <taxon>Eukaryota</taxon>
        <taxon>Metazoa</taxon>
        <taxon>Echinodermata</taxon>
        <taxon>Eleutherozoa</taxon>
        <taxon>Echinozoa</taxon>
        <taxon>Holothuroidea</taxon>
        <taxon>Aspidochirotacea</taxon>
        <taxon>Aspidochirotida</taxon>
        <taxon>Stichopodidae</taxon>
        <taxon>Apostichopus</taxon>
    </lineage>
</organism>
<keyword evidence="2 4" id="KW-1133">Transmembrane helix</keyword>
<dbReference type="Proteomes" id="UP000230750">
    <property type="component" value="Unassembled WGS sequence"/>
</dbReference>
<accession>A0A2G8LKQ8</accession>
<keyword evidence="4" id="KW-0186">Copper</keyword>
<reference evidence="5 6" key="1">
    <citation type="journal article" date="2017" name="PLoS Biol.">
        <title>The sea cucumber genome provides insights into morphological evolution and visceral regeneration.</title>
        <authorList>
            <person name="Zhang X."/>
            <person name="Sun L."/>
            <person name="Yuan J."/>
            <person name="Sun Y."/>
            <person name="Gao Y."/>
            <person name="Zhang L."/>
            <person name="Li S."/>
            <person name="Dai H."/>
            <person name="Hamel J.F."/>
            <person name="Liu C."/>
            <person name="Yu Y."/>
            <person name="Liu S."/>
            <person name="Lin W."/>
            <person name="Guo K."/>
            <person name="Jin S."/>
            <person name="Xu P."/>
            <person name="Storey K.B."/>
            <person name="Huan P."/>
            <person name="Zhang T."/>
            <person name="Zhou Y."/>
            <person name="Zhang J."/>
            <person name="Lin C."/>
            <person name="Li X."/>
            <person name="Xing L."/>
            <person name="Huo D."/>
            <person name="Sun M."/>
            <person name="Wang L."/>
            <person name="Mercier A."/>
            <person name="Li F."/>
            <person name="Yang H."/>
            <person name="Xiang J."/>
        </authorList>
    </citation>
    <scope>NUCLEOTIDE SEQUENCE [LARGE SCALE GENOMIC DNA]</scope>
    <source>
        <strain evidence="5">Shaxun</strain>
        <tissue evidence="5">Muscle</tissue>
    </source>
</reference>
<keyword evidence="6" id="KW-1185">Reference proteome</keyword>
<keyword evidence="3 4" id="KW-0472">Membrane</keyword>
<keyword evidence="1 4" id="KW-0812">Transmembrane</keyword>
<protein>
    <recommendedName>
        <fullName evidence="4">Copper transport protein</fullName>
    </recommendedName>
</protein>
<evidence type="ECO:0000256" key="2">
    <source>
        <dbReference type="ARBA" id="ARBA00022989"/>
    </source>
</evidence>
<dbReference type="OrthoDB" id="161814at2759"/>
<dbReference type="Pfam" id="PF04145">
    <property type="entry name" value="Ctr"/>
    <property type="match status" value="1"/>
</dbReference>